<evidence type="ECO:0000256" key="3">
    <source>
        <dbReference type="ARBA" id="ARBA00022729"/>
    </source>
</evidence>
<dbReference type="STRING" id="4565.A0A3B6PH53"/>
<feature type="transmembrane region" description="Helical" evidence="7">
    <location>
        <begin position="91"/>
        <end position="115"/>
    </location>
</feature>
<dbReference type="AlphaFoldDB" id="A0A3B6PH53"/>
<evidence type="ECO:0000313" key="9">
    <source>
        <dbReference type="Proteomes" id="UP000019116"/>
    </source>
</evidence>
<dbReference type="GO" id="GO:0016020">
    <property type="term" value="C:membrane"/>
    <property type="evidence" value="ECO:0007669"/>
    <property type="project" value="UniProtKB-SubCell"/>
</dbReference>
<reference evidence="8" key="2">
    <citation type="submission" date="2018-10" db="UniProtKB">
        <authorList>
            <consortium name="EnsemblPlants"/>
        </authorList>
    </citation>
    <scope>IDENTIFICATION</scope>
</reference>
<sequence>MQVESLDLSHNDLSGEIPSSLSTLTSLSRLNLSYYNPRGKIPTGNQLQTLEDPAYIYIGNPGLYGPPLSVNCSSQPKPIPGENHGDASEDLVSFFLAMGPGYVMGLWVVFCTFLFKRRWRVSWYSLCDRLYDWVYVQVAVTWSSLRGKING</sequence>
<evidence type="ECO:0000256" key="1">
    <source>
        <dbReference type="ARBA" id="ARBA00004479"/>
    </source>
</evidence>
<dbReference type="OMA" id="MMALRIF"/>
<dbReference type="Gramene" id="TraesCS6B02G059900.1">
    <property type="protein sequence ID" value="TraesCS6B02G059900.1.cds1"/>
    <property type="gene ID" value="TraesCS6B02G059900"/>
</dbReference>
<dbReference type="PANTHER" id="PTHR48063:SF89">
    <property type="entry name" value="LEUCINE-RICH REPEAT-CONTAINING N-TERMINAL PLANT-TYPE DOMAIN-CONTAINING PROTEIN"/>
    <property type="match status" value="1"/>
</dbReference>
<keyword evidence="5 7" id="KW-0472">Membrane</keyword>
<dbReference type="Proteomes" id="UP000019116">
    <property type="component" value="Chromosome 6B"/>
</dbReference>
<proteinExistence type="predicted"/>
<dbReference type="Gramene" id="TraesLAC6B03G03390810.1">
    <property type="protein sequence ID" value="TraesLAC6B03G03390810.1.CDS1"/>
    <property type="gene ID" value="TraesLAC6B03G03390810"/>
</dbReference>
<dbReference type="Pfam" id="PF00560">
    <property type="entry name" value="LRR_1"/>
    <property type="match status" value="1"/>
</dbReference>
<protein>
    <submittedName>
        <fullName evidence="8">Uncharacterized protein</fullName>
    </submittedName>
</protein>
<dbReference type="Gramene" id="TraesLDM6B03G03441350.1">
    <property type="protein sequence ID" value="TraesLDM6B03G03441350.1.CDS1"/>
    <property type="gene ID" value="TraesLDM6B03G03441350"/>
</dbReference>
<evidence type="ECO:0000256" key="2">
    <source>
        <dbReference type="ARBA" id="ARBA00022692"/>
    </source>
</evidence>
<reference evidence="8" key="1">
    <citation type="submission" date="2018-08" db="EMBL/GenBank/DDBJ databases">
        <authorList>
            <person name="Rossello M."/>
        </authorList>
    </citation>
    <scope>NUCLEOTIDE SEQUENCE [LARGE SCALE GENOMIC DNA]</scope>
    <source>
        <strain evidence="8">cv. Chinese Spring</strain>
    </source>
</reference>
<comment type="subcellular location">
    <subcellularLocation>
        <location evidence="1">Membrane</location>
        <topology evidence="1">Single-pass type I membrane protein</topology>
    </subcellularLocation>
</comment>
<dbReference type="SUPFAM" id="SSF52058">
    <property type="entry name" value="L domain-like"/>
    <property type="match status" value="1"/>
</dbReference>
<dbReference type="Gramene" id="TraesCS6B03G0141200.1">
    <property type="protein sequence ID" value="TraesCS6B03G0141200.1.CDS1"/>
    <property type="gene ID" value="TraesCS6B03G0141200"/>
</dbReference>
<keyword evidence="4 7" id="KW-1133">Transmembrane helix</keyword>
<accession>A0A3B6PH53</accession>
<evidence type="ECO:0000313" key="8">
    <source>
        <dbReference type="EnsemblPlants" id="TraesCS6B02G059900.1.cds1"/>
    </source>
</evidence>
<dbReference type="SMR" id="A0A3B6PH53"/>
<keyword evidence="3" id="KW-0732">Signal</keyword>
<evidence type="ECO:0000256" key="5">
    <source>
        <dbReference type="ARBA" id="ARBA00023136"/>
    </source>
</evidence>
<dbReference type="InterPro" id="IPR032675">
    <property type="entry name" value="LRR_dom_sf"/>
</dbReference>
<dbReference type="InterPro" id="IPR001611">
    <property type="entry name" value="Leu-rich_rpt"/>
</dbReference>
<dbReference type="PANTHER" id="PTHR48063">
    <property type="entry name" value="LRR RECEPTOR-LIKE KINASE"/>
    <property type="match status" value="1"/>
</dbReference>
<dbReference type="OrthoDB" id="1433175at2759"/>
<dbReference type="Gramene" id="TraesMAC6B03G03436340.1">
    <property type="protein sequence ID" value="TraesMAC6B03G03436340.1.CDS1"/>
    <property type="gene ID" value="TraesMAC6B03G03436340"/>
</dbReference>
<keyword evidence="2 7" id="KW-0812">Transmembrane</keyword>
<dbReference type="EnsemblPlants" id="TraesCS6B02G059900.1">
    <property type="protein sequence ID" value="TraesCS6B02G059900.1.cds1"/>
    <property type="gene ID" value="TraesCS6B02G059900"/>
</dbReference>
<dbReference type="Gramene" id="TraesCAD_scaffold_035158_01G000100.1">
    <property type="protein sequence ID" value="TraesCAD_scaffold_035158_01G000100.1"/>
    <property type="gene ID" value="TraesCAD_scaffold_035158_01G000100"/>
</dbReference>
<evidence type="ECO:0000256" key="6">
    <source>
        <dbReference type="ARBA" id="ARBA00023180"/>
    </source>
</evidence>
<dbReference type="Gramene" id="TraesJAG6B03G03428410.1">
    <property type="protein sequence ID" value="TraesJAG6B03G03428410.1.CDS1"/>
    <property type="gene ID" value="TraesJAG6B03G03428410"/>
</dbReference>
<dbReference type="InterPro" id="IPR046956">
    <property type="entry name" value="RLP23-like"/>
</dbReference>
<evidence type="ECO:0000256" key="4">
    <source>
        <dbReference type="ARBA" id="ARBA00022989"/>
    </source>
</evidence>
<dbReference type="Gene3D" id="3.80.10.10">
    <property type="entry name" value="Ribonuclease Inhibitor"/>
    <property type="match status" value="1"/>
</dbReference>
<keyword evidence="6" id="KW-0325">Glycoprotein</keyword>
<dbReference type="PaxDb" id="4565-Traes_6DS_5F85B417A.1"/>
<keyword evidence="9" id="KW-1185">Reference proteome</keyword>
<evidence type="ECO:0000256" key="7">
    <source>
        <dbReference type="SAM" id="Phobius"/>
    </source>
</evidence>
<organism evidence="8">
    <name type="scientific">Triticum aestivum</name>
    <name type="common">Wheat</name>
    <dbReference type="NCBI Taxonomy" id="4565"/>
    <lineage>
        <taxon>Eukaryota</taxon>
        <taxon>Viridiplantae</taxon>
        <taxon>Streptophyta</taxon>
        <taxon>Embryophyta</taxon>
        <taxon>Tracheophyta</taxon>
        <taxon>Spermatophyta</taxon>
        <taxon>Magnoliopsida</taxon>
        <taxon>Liliopsida</taxon>
        <taxon>Poales</taxon>
        <taxon>Poaceae</taxon>
        <taxon>BOP clade</taxon>
        <taxon>Pooideae</taxon>
        <taxon>Triticodae</taxon>
        <taxon>Triticeae</taxon>
        <taxon>Triticinae</taxon>
        <taxon>Triticum</taxon>
    </lineage>
</organism>
<name>A0A3B6PH53_WHEAT</name>
<dbReference type="Gramene" id="TraesSTA6B03G03428690.1">
    <property type="protein sequence ID" value="TraesSTA6B03G03428690.1.CDS1"/>
    <property type="gene ID" value="TraesSTA6B03G03428690"/>
</dbReference>